<evidence type="ECO:0000256" key="1">
    <source>
        <dbReference type="SAM" id="Phobius"/>
    </source>
</evidence>
<sequence>MDKVRKERHKVLPKVIGRVSEIKRLVVNLSGHLYGMFPAGTLTRGLLHNDFWLVLHTSLLFGLTQHSLMLLKGRRKRGL</sequence>
<name>A0ABC9WIM2_GRUJA</name>
<dbReference type="AlphaFoldDB" id="A0ABC9WIM2"/>
<comment type="caution">
    <text evidence="2">The sequence shown here is derived from an EMBL/GenBank/DDBJ whole genome shotgun (WGS) entry which is preliminary data.</text>
</comment>
<dbReference type="EMBL" id="BAAFJT010000002">
    <property type="protein sequence ID" value="GAB0185091.1"/>
    <property type="molecule type" value="Genomic_DNA"/>
</dbReference>
<keyword evidence="1" id="KW-1133">Transmembrane helix</keyword>
<protein>
    <submittedName>
        <fullName evidence="2">Uncharacterized protein</fullName>
    </submittedName>
</protein>
<evidence type="ECO:0000313" key="2">
    <source>
        <dbReference type="EMBL" id="GAB0185091.1"/>
    </source>
</evidence>
<feature type="transmembrane region" description="Helical" evidence="1">
    <location>
        <begin position="21"/>
        <end position="39"/>
    </location>
</feature>
<dbReference type="Proteomes" id="UP001623348">
    <property type="component" value="Unassembled WGS sequence"/>
</dbReference>
<accession>A0ABC9WIM2</accession>
<keyword evidence="1" id="KW-0812">Transmembrane</keyword>
<keyword evidence="1" id="KW-0472">Membrane</keyword>
<evidence type="ECO:0000313" key="3">
    <source>
        <dbReference type="Proteomes" id="UP001623348"/>
    </source>
</evidence>
<keyword evidence="3" id="KW-1185">Reference proteome</keyword>
<reference evidence="2 3" key="1">
    <citation type="submission" date="2024-06" db="EMBL/GenBank/DDBJ databases">
        <title>The draft genome of Grus japonensis, version 3.</title>
        <authorList>
            <person name="Nabeshima K."/>
            <person name="Suzuki S."/>
            <person name="Onuma M."/>
        </authorList>
    </citation>
    <scope>NUCLEOTIDE SEQUENCE [LARGE SCALE GENOMIC DNA]</scope>
    <source>
        <strain evidence="2 3">451A</strain>
    </source>
</reference>
<proteinExistence type="predicted"/>
<gene>
    <name evidence="2" type="ORF">GRJ2_000974400</name>
</gene>
<organism evidence="2 3">
    <name type="scientific">Grus japonensis</name>
    <name type="common">Japanese crane</name>
    <name type="synonym">Red-crowned crane</name>
    <dbReference type="NCBI Taxonomy" id="30415"/>
    <lineage>
        <taxon>Eukaryota</taxon>
        <taxon>Metazoa</taxon>
        <taxon>Chordata</taxon>
        <taxon>Craniata</taxon>
        <taxon>Vertebrata</taxon>
        <taxon>Euteleostomi</taxon>
        <taxon>Archelosauria</taxon>
        <taxon>Archosauria</taxon>
        <taxon>Dinosauria</taxon>
        <taxon>Saurischia</taxon>
        <taxon>Theropoda</taxon>
        <taxon>Coelurosauria</taxon>
        <taxon>Aves</taxon>
        <taxon>Neognathae</taxon>
        <taxon>Neoaves</taxon>
        <taxon>Gruiformes</taxon>
        <taxon>Gruidae</taxon>
        <taxon>Grus</taxon>
    </lineage>
</organism>
<feature type="transmembrane region" description="Helical" evidence="1">
    <location>
        <begin position="51"/>
        <end position="71"/>
    </location>
</feature>